<evidence type="ECO:0000313" key="1">
    <source>
        <dbReference type="EMBL" id="MRX56464.1"/>
    </source>
</evidence>
<gene>
    <name evidence="1" type="ORF">GJU41_21115</name>
</gene>
<keyword evidence="2" id="KW-1185">Reference proteome</keyword>
<dbReference type="AlphaFoldDB" id="A0A6I2MGG9"/>
<dbReference type="Gene3D" id="3.40.50.300">
    <property type="entry name" value="P-loop containing nucleotide triphosphate hydrolases"/>
    <property type="match status" value="1"/>
</dbReference>
<proteinExistence type="predicted"/>
<dbReference type="EMBL" id="WKKF01000012">
    <property type="protein sequence ID" value="MRX56464.1"/>
    <property type="molecule type" value="Genomic_DNA"/>
</dbReference>
<dbReference type="CDD" id="cd02019">
    <property type="entry name" value="NK"/>
    <property type="match status" value="1"/>
</dbReference>
<protein>
    <submittedName>
        <fullName evidence="1">Topology modulation protein</fullName>
    </submittedName>
</protein>
<dbReference type="PANTHER" id="PTHR37816:SF3">
    <property type="entry name" value="MODULATES DNA TOPOLOGY"/>
    <property type="match status" value="1"/>
</dbReference>
<comment type="caution">
    <text evidence="1">The sequence shown here is derived from an EMBL/GenBank/DDBJ whole genome shotgun (WGS) entry which is preliminary data.</text>
</comment>
<dbReference type="SUPFAM" id="SSF52540">
    <property type="entry name" value="P-loop containing nucleoside triphosphate hydrolases"/>
    <property type="match status" value="1"/>
</dbReference>
<dbReference type="InterPro" id="IPR027417">
    <property type="entry name" value="P-loop_NTPase"/>
</dbReference>
<dbReference type="Proteomes" id="UP000441585">
    <property type="component" value="Unassembled WGS sequence"/>
</dbReference>
<name>A0A6I2MGG9_9BACI</name>
<reference evidence="1 2" key="1">
    <citation type="submission" date="2019-11" db="EMBL/GenBank/DDBJ databases">
        <title>Bacillus idriensis genome.</title>
        <authorList>
            <person name="Konopka E.N."/>
            <person name="Newman J.D."/>
        </authorList>
    </citation>
    <scope>NUCLEOTIDE SEQUENCE [LARGE SCALE GENOMIC DNA]</scope>
    <source>
        <strain evidence="1 2">DSM 19097</strain>
    </source>
</reference>
<dbReference type="RefSeq" id="WP_154319488.1">
    <property type="nucleotide sequence ID" value="NZ_CAJGAA010000005.1"/>
</dbReference>
<accession>A0A6I2MGG9</accession>
<sequence>MNRIMVMGVSAGAGKSTFARKLGELLNINVHHLDVLYWKPNWVEAPLEEFTADQQKIVAQNQWIIEGNYHNTYDIRVQNADTIIYLELPLIVCLYRVFKRWILNVGKTRPDMGKDCKEKLDWAFIKFICTTYYPRKKKMESRFQTFKETDSEKKVIVLKNKKEICAYLETLSLKGRES</sequence>
<organism evidence="1 2">
    <name type="scientific">Metabacillus idriensis</name>
    <dbReference type="NCBI Taxonomy" id="324768"/>
    <lineage>
        <taxon>Bacteria</taxon>
        <taxon>Bacillati</taxon>
        <taxon>Bacillota</taxon>
        <taxon>Bacilli</taxon>
        <taxon>Bacillales</taxon>
        <taxon>Bacillaceae</taxon>
        <taxon>Metabacillus</taxon>
    </lineage>
</organism>
<evidence type="ECO:0000313" key="2">
    <source>
        <dbReference type="Proteomes" id="UP000441585"/>
    </source>
</evidence>
<dbReference type="PANTHER" id="PTHR37816">
    <property type="entry name" value="YALI0E33011P"/>
    <property type="match status" value="1"/>
</dbReference>
<dbReference type="InterPro" id="IPR052922">
    <property type="entry name" value="Cytidylate_Kinase-2"/>
</dbReference>